<dbReference type="InterPro" id="IPR008979">
    <property type="entry name" value="Galactose-bd-like_sf"/>
</dbReference>
<dbReference type="InterPro" id="IPR013222">
    <property type="entry name" value="Glyco_hyd_98_carb-bd"/>
</dbReference>
<feature type="domain" description="Glycosyl hydrolase family 98 putative carbohydrate-binding module" evidence="2">
    <location>
        <begin position="90"/>
        <end position="185"/>
    </location>
</feature>
<dbReference type="Proteomes" id="UP000568022">
    <property type="component" value="Unassembled WGS sequence"/>
</dbReference>
<dbReference type="EMBL" id="JACHJE010000014">
    <property type="protein sequence ID" value="MBB5128687.1"/>
    <property type="molecule type" value="Genomic_DNA"/>
</dbReference>
<evidence type="ECO:0000313" key="4">
    <source>
        <dbReference type="Proteomes" id="UP000568022"/>
    </source>
</evidence>
<dbReference type="AlphaFoldDB" id="A0A7W8FAX6"/>
<dbReference type="Pfam" id="PF08305">
    <property type="entry name" value="NPCBM"/>
    <property type="match status" value="1"/>
</dbReference>
<gene>
    <name evidence="3" type="ORF">FHS32_005464</name>
</gene>
<reference evidence="3 4" key="1">
    <citation type="submission" date="2020-08" db="EMBL/GenBank/DDBJ databases">
        <title>Genomic Encyclopedia of Type Strains, Phase III (KMG-III): the genomes of soil and plant-associated and newly described type strains.</title>
        <authorList>
            <person name="Whitman W."/>
        </authorList>
    </citation>
    <scope>NUCLEOTIDE SEQUENCE [LARGE SCALE GENOMIC DNA]</scope>
    <source>
        <strain evidence="3 4">CECT 3226</strain>
    </source>
</reference>
<organism evidence="3 4">
    <name type="scientific">Streptomyces griseoloalbus</name>
    <dbReference type="NCBI Taxonomy" id="67303"/>
    <lineage>
        <taxon>Bacteria</taxon>
        <taxon>Bacillati</taxon>
        <taxon>Actinomycetota</taxon>
        <taxon>Actinomycetes</taxon>
        <taxon>Kitasatosporales</taxon>
        <taxon>Streptomycetaceae</taxon>
        <taxon>Streptomyces</taxon>
    </lineage>
</organism>
<dbReference type="SUPFAM" id="SSF49785">
    <property type="entry name" value="Galactose-binding domain-like"/>
    <property type="match status" value="1"/>
</dbReference>
<dbReference type="InterPro" id="IPR038637">
    <property type="entry name" value="NPCBM_sf"/>
</dbReference>
<evidence type="ECO:0000256" key="1">
    <source>
        <dbReference type="SAM" id="MobiDB-lite"/>
    </source>
</evidence>
<protein>
    <recommendedName>
        <fullName evidence="2">Glycosyl hydrolase family 98 putative carbohydrate-binding module domain-containing protein</fullName>
    </recommendedName>
</protein>
<feature type="region of interest" description="Disordered" evidence="1">
    <location>
        <begin position="45"/>
        <end position="65"/>
    </location>
</feature>
<accession>A0A7W8FAX6</accession>
<sequence>MTALTGVAGLFLGFFGVPSVITPPTARTVTATETVTATATVTVMASPSAPGGSATGGPSPSSSARAAKEIPLTDVEPLGAGYVNTERKAVTMGGKRFDNAIVAEELGFYESLTYSINERYKKLTLTVGLDDDSPAYPATVTFRSGGEYGKTLKSATAEINRPVEVTVDVTGVAILTIEATSDDGGCTVGLGNPVLHRD</sequence>
<dbReference type="Gene3D" id="2.60.120.1060">
    <property type="entry name" value="NPCBM/NEW2 domain"/>
    <property type="match status" value="1"/>
</dbReference>
<evidence type="ECO:0000313" key="3">
    <source>
        <dbReference type="EMBL" id="MBB5128687.1"/>
    </source>
</evidence>
<name>A0A7W8FAX6_9ACTN</name>
<proteinExistence type="predicted"/>
<keyword evidence="4" id="KW-1185">Reference proteome</keyword>
<evidence type="ECO:0000259" key="2">
    <source>
        <dbReference type="Pfam" id="PF08305"/>
    </source>
</evidence>
<comment type="caution">
    <text evidence="3">The sequence shown here is derived from an EMBL/GenBank/DDBJ whole genome shotgun (WGS) entry which is preliminary data.</text>
</comment>